<evidence type="ECO:0000256" key="3">
    <source>
        <dbReference type="ARBA" id="ARBA00022554"/>
    </source>
</evidence>
<keyword evidence="7" id="KW-1185">Reference proteome</keyword>
<dbReference type="Pfam" id="PF20067">
    <property type="entry name" value="SSL_N"/>
    <property type="match status" value="1"/>
</dbReference>
<dbReference type="RefSeq" id="XP_010906109.2">
    <property type="nucleotide sequence ID" value="XM_010907807.2"/>
</dbReference>
<keyword evidence="5" id="KW-0325">Glycoprotein</keyword>
<comment type="similarity">
    <text evidence="2">Belongs to the strictosidine synthase family.</text>
</comment>
<evidence type="ECO:0000256" key="4">
    <source>
        <dbReference type="ARBA" id="ARBA00022729"/>
    </source>
</evidence>
<accession>A0A6I9QBT3</accession>
<dbReference type="GO" id="GO:0016787">
    <property type="term" value="F:hydrolase activity"/>
    <property type="evidence" value="ECO:0007669"/>
    <property type="project" value="TreeGrafter"/>
</dbReference>
<proteinExistence type="inferred from homology"/>
<dbReference type="KEGG" id="egu:105033132"/>
<evidence type="ECO:0000256" key="2">
    <source>
        <dbReference type="ARBA" id="ARBA00009191"/>
    </source>
</evidence>
<dbReference type="InterPro" id="IPR018119">
    <property type="entry name" value="Strictosidine_synth_cons-reg"/>
</dbReference>
<dbReference type="OrthoDB" id="5307922at2759"/>
<evidence type="ECO:0000259" key="6">
    <source>
        <dbReference type="Pfam" id="PF03088"/>
    </source>
</evidence>
<protein>
    <submittedName>
        <fullName evidence="8">Protein STRICTOSIDINE SYNTHASE-LIKE 13</fullName>
    </submittedName>
</protein>
<dbReference type="GO" id="GO:0005773">
    <property type="term" value="C:vacuole"/>
    <property type="evidence" value="ECO:0007669"/>
    <property type="project" value="UniProtKB-SubCell"/>
</dbReference>
<evidence type="ECO:0000256" key="1">
    <source>
        <dbReference type="ARBA" id="ARBA00004116"/>
    </source>
</evidence>
<dbReference type="Gene3D" id="2.120.10.30">
    <property type="entry name" value="TolB, C-terminal domain"/>
    <property type="match status" value="1"/>
</dbReference>
<name>A0A6I9QBT3_ELAGV</name>
<sequence length="406" mass="46488">MARKVLDAQDVPMLNPRLFFIVLFLGLVFMDPFHLGPLGGHDYQPVKHSIASYKQVIQQWPRDNQSRLRFGRLEFVDEVFGPESIEFDLEGRGPYTGLADGRVVRWMGESIGWQTFAVVNPNWSEKVCANGVDSTTSKQHKNEKFCGRPLGLRFNQKTRELYIADAYFGLMVVGSNGGIATPLATHAQGRPILFANDLDVHSNGSIFFTDTSMRYHRKDHFIIMLEGEATGKLLRYDPVSKTTHIVLRGLAFPNGVQISKDQEFLLFTETTNCRIMRYWLQGHKTGQLEVFADLPGFPDNIRMNEKGQFWVAIDCCRTPIQEVFSRNPWLRRIYFRLPLKMNFLARLVGMEMYTVISLFNNEGKIVEVLEDRGGEVVKLVSEVREVNGKLWIGTVVHNHIATFLYF</sequence>
<organism evidence="7 8">
    <name type="scientific">Elaeis guineensis var. tenera</name>
    <name type="common">Oil palm</name>
    <dbReference type="NCBI Taxonomy" id="51953"/>
    <lineage>
        <taxon>Eukaryota</taxon>
        <taxon>Viridiplantae</taxon>
        <taxon>Streptophyta</taxon>
        <taxon>Embryophyta</taxon>
        <taxon>Tracheophyta</taxon>
        <taxon>Spermatophyta</taxon>
        <taxon>Magnoliopsida</taxon>
        <taxon>Liliopsida</taxon>
        <taxon>Arecaceae</taxon>
        <taxon>Arecoideae</taxon>
        <taxon>Cocoseae</taxon>
        <taxon>Elaeidinae</taxon>
        <taxon>Elaeis</taxon>
    </lineage>
</organism>
<reference evidence="8" key="1">
    <citation type="submission" date="2025-08" db="UniProtKB">
        <authorList>
            <consortium name="RefSeq"/>
        </authorList>
    </citation>
    <scope>IDENTIFICATION</scope>
</reference>
<evidence type="ECO:0000313" key="8">
    <source>
        <dbReference type="RefSeq" id="XP_010906109.2"/>
    </source>
</evidence>
<feature type="domain" description="Strictosidine synthase conserved region" evidence="6">
    <location>
        <begin position="196"/>
        <end position="282"/>
    </location>
</feature>
<evidence type="ECO:0000256" key="5">
    <source>
        <dbReference type="ARBA" id="ARBA00023180"/>
    </source>
</evidence>
<dbReference type="InterPro" id="IPR011042">
    <property type="entry name" value="6-blade_b-propeller_TolB-like"/>
</dbReference>
<gene>
    <name evidence="8" type="primary">LOC105033132</name>
</gene>
<keyword evidence="4" id="KW-0732">Signal</keyword>
<dbReference type="Pfam" id="PF03088">
    <property type="entry name" value="Str_synth"/>
    <property type="match status" value="1"/>
</dbReference>
<dbReference type="PANTHER" id="PTHR10426">
    <property type="entry name" value="STRICTOSIDINE SYNTHASE-RELATED"/>
    <property type="match status" value="1"/>
</dbReference>
<comment type="subcellular location">
    <subcellularLocation>
        <location evidence="1">Vacuole</location>
    </subcellularLocation>
</comment>
<dbReference type="AlphaFoldDB" id="A0A6I9QBT3"/>
<dbReference type="GeneID" id="105033132"/>
<dbReference type="Proteomes" id="UP000504607">
    <property type="component" value="Unplaced"/>
</dbReference>
<dbReference type="InParanoid" id="A0A6I9QBT3"/>
<keyword evidence="3" id="KW-0926">Vacuole</keyword>
<dbReference type="FunFam" id="2.120.10.30:FF:000032">
    <property type="entry name" value="Protein STRICTOSIDINE SYNTHASE-LIKE 13"/>
    <property type="match status" value="1"/>
</dbReference>
<dbReference type="GO" id="GO:0012505">
    <property type="term" value="C:endomembrane system"/>
    <property type="evidence" value="ECO:0007669"/>
    <property type="project" value="TreeGrafter"/>
</dbReference>
<dbReference type="PANTHER" id="PTHR10426:SF21">
    <property type="entry name" value="PROTEIN STRICTOSIDINE SYNTHASE-LIKE 13"/>
    <property type="match status" value="1"/>
</dbReference>
<evidence type="ECO:0000313" key="7">
    <source>
        <dbReference type="Proteomes" id="UP000504607"/>
    </source>
</evidence>
<dbReference type="FunCoup" id="A0A6I9QBT3">
    <property type="interactions" value="1572"/>
</dbReference>
<dbReference type="SUPFAM" id="SSF63829">
    <property type="entry name" value="Calcium-dependent phosphotriesterase"/>
    <property type="match status" value="1"/>
</dbReference>